<dbReference type="InterPro" id="IPR027417">
    <property type="entry name" value="P-loop_NTPase"/>
</dbReference>
<feature type="coiled-coil region" evidence="1">
    <location>
        <begin position="480"/>
        <end position="528"/>
    </location>
</feature>
<dbReference type="InterPro" id="IPR003395">
    <property type="entry name" value="RecF/RecN/SMC_N"/>
</dbReference>
<feature type="coiled-coil region" evidence="1">
    <location>
        <begin position="611"/>
        <end position="638"/>
    </location>
</feature>
<sequence length="723" mass="82334">MKFKKLDLIGFKSFFEKTTIIIEKGLTGIVGPNGCGKSNIVEAIRWCMGETSAKSMRGSGMEDVIFSGTANKTAKNIAEVSLVLDNSDKDGPLQFKELDTINVKRRIEKDKGSRYFINDKEMRARDVQTLFADLSTGAHSPSMISQGRIGALVTAKPTDRRAVLEEAAGISGIHVRRHESELRLNSAENNLKKADELRRQQEKQLENLKKQAIEASKYKLILEEIKKVEAGLYYIRLIEIDEEIKSTKEITGKSDSEISNLTTEIEKKNDLIEKENKKLKPLRDKNIEILSKLQRLNLEFQNLEDEEKRIKTDKDRLKKSQDTLTDDIGREKNIILEATSNEKRLKEEKNELIEIDSKYYDTEKKSSEDLNVTKNRLTAEIDKVKELVNAQKNDEAIAALDNFKTIIEVYADSYSKNQNIKNESIKRKERISTIDTEIESWKNLKFNSEKMSNELNERINTVKTDMENIVKLPEQLAEKKGRLMQNISDTESKKQELLNELAGAEGEYLKINKELKAFEQKMMVAREDKARSGATLEGLQNRKKDLVNTLKNDLHIDENNLLDSSDIKNKENLPNVIEQEDKLDAKKNERDRLGAVNLRADEETEQYKVTINKMEKDREDLVSAISKLRTSINELNQKGRERLLDAFEKVNRKFNDVYTKLFNGGTAKLELIESDDPLDAGLEMLASPPGKRLQSITLLSGGEQALTALSLIFAVFLTNPSPI</sequence>
<accession>A0A382A6A8</accession>
<feature type="non-terminal residue" evidence="3">
    <location>
        <position position="723"/>
    </location>
</feature>
<dbReference type="Pfam" id="PF02463">
    <property type="entry name" value="SMC_N"/>
    <property type="match status" value="1"/>
</dbReference>
<proteinExistence type="predicted"/>
<feature type="domain" description="RecF/RecN/SMC N-terminal" evidence="2">
    <location>
        <begin position="4"/>
        <end position="723"/>
    </location>
</feature>
<name>A0A382A6A8_9ZZZZ</name>
<protein>
    <recommendedName>
        <fullName evidence="2">RecF/RecN/SMC N-terminal domain-containing protein</fullName>
    </recommendedName>
</protein>
<dbReference type="SUPFAM" id="SSF52540">
    <property type="entry name" value="P-loop containing nucleoside triphosphate hydrolases"/>
    <property type="match status" value="2"/>
</dbReference>
<dbReference type="AlphaFoldDB" id="A0A382A6A8"/>
<feature type="coiled-coil region" evidence="1">
    <location>
        <begin position="258"/>
        <end position="394"/>
    </location>
</feature>
<keyword evidence="1" id="KW-0175">Coiled coil</keyword>
<reference evidence="3" key="1">
    <citation type="submission" date="2018-05" db="EMBL/GenBank/DDBJ databases">
        <authorList>
            <person name="Lanie J.A."/>
            <person name="Ng W.-L."/>
            <person name="Kazmierczak K.M."/>
            <person name="Andrzejewski T.M."/>
            <person name="Davidsen T.M."/>
            <person name="Wayne K.J."/>
            <person name="Tettelin H."/>
            <person name="Glass J.I."/>
            <person name="Rusch D."/>
            <person name="Podicherti R."/>
            <person name="Tsui H.-C.T."/>
            <person name="Winkler M.E."/>
        </authorList>
    </citation>
    <scope>NUCLEOTIDE SEQUENCE</scope>
</reference>
<gene>
    <name evidence="3" type="ORF">METZ01_LOCUS149904</name>
</gene>
<dbReference type="EMBL" id="UINC01024085">
    <property type="protein sequence ID" value="SVA97050.1"/>
    <property type="molecule type" value="Genomic_DNA"/>
</dbReference>
<feature type="coiled-coil region" evidence="1">
    <location>
        <begin position="177"/>
        <end position="218"/>
    </location>
</feature>
<organism evidence="3">
    <name type="scientific">marine metagenome</name>
    <dbReference type="NCBI Taxonomy" id="408172"/>
    <lineage>
        <taxon>unclassified sequences</taxon>
        <taxon>metagenomes</taxon>
        <taxon>ecological metagenomes</taxon>
    </lineage>
</organism>
<evidence type="ECO:0000259" key="2">
    <source>
        <dbReference type="Pfam" id="PF02463"/>
    </source>
</evidence>
<evidence type="ECO:0000256" key="1">
    <source>
        <dbReference type="SAM" id="Coils"/>
    </source>
</evidence>
<dbReference type="PANTHER" id="PTHR43977">
    <property type="entry name" value="STRUCTURAL MAINTENANCE OF CHROMOSOMES PROTEIN 3"/>
    <property type="match status" value="1"/>
</dbReference>
<dbReference type="Gene3D" id="3.40.50.300">
    <property type="entry name" value="P-loop containing nucleotide triphosphate hydrolases"/>
    <property type="match status" value="2"/>
</dbReference>
<evidence type="ECO:0000313" key="3">
    <source>
        <dbReference type="EMBL" id="SVA97050.1"/>
    </source>
</evidence>